<dbReference type="AlphaFoldDB" id="A0A089L5D6"/>
<dbReference type="Proteomes" id="UP000029518">
    <property type="component" value="Chromosome"/>
</dbReference>
<dbReference type="KEGG" id="pbd:PBOR_06880"/>
<protein>
    <recommendedName>
        <fullName evidence="3">Ubiquitin</fullName>
    </recommendedName>
</protein>
<evidence type="ECO:0000313" key="2">
    <source>
        <dbReference type="Proteomes" id="UP000029518"/>
    </source>
</evidence>
<proteinExistence type="predicted"/>
<accession>A0A089L5D6</accession>
<dbReference type="EMBL" id="CP009285">
    <property type="protein sequence ID" value="AIQ56691.1"/>
    <property type="molecule type" value="Genomic_DNA"/>
</dbReference>
<keyword evidence="2" id="KW-1185">Reference proteome</keyword>
<dbReference type="HOGENOM" id="CLU_2539421_0_0_9"/>
<dbReference type="OrthoDB" id="2627770at2"/>
<evidence type="ECO:0008006" key="3">
    <source>
        <dbReference type="Google" id="ProtNLM"/>
    </source>
</evidence>
<gene>
    <name evidence="1" type="ORF">PBOR_06880</name>
</gene>
<organism evidence="1 2">
    <name type="scientific">Paenibacillus borealis</name>
    <dbReference type="NCBI Taxonomy" id="160799"/>
    <lineage>
        <taxon>Bacteria</taxon>
        <taxon>Bacillati</taxon>
        <taxon>Bacillota</taxon>
        <taxon>Bacilli</taxon>
        <taxon>Bacillales</taxon>
        <taxon>Paenibacillaceae</taxon>
        <taxon>Paenibacillus</taxon>
    </lineage>
</organism>
<name>A0A089L5D6_PAEBO</name>
<sequence length="83" mass="9117">MSTAITTFQFKGKGAKELDLEVSLSLAAGECLELLKQADWLPDNWDFKCEVSSTGEVWSELGLQVLLAEVIQGDGSIIRILPY</sequence>
<reference evidence="1" key="1">
    <citation type="submission" date="2014-08" db="EMBL/GenBank/DDBJ databases">
        <title>Comparative genomics of the Paenibacillus odorifer group.</title>
        <authorList>
            <person name="den Bakker H.C."/>
            <person name="Tsai Y.-C.Y.-C."/>
            <person name="Martin N."/>
            <person name="Korlach J."/>
            <person name="Wiedmann M."/>
        </authorList>
    </citation>
    <scope>NUCLEOTIDE SEQUENCE [LARGE SCALE GENOMIC DNA]</scope>
    <source>
        <strain evidence="1">DSM 13188</strain>
    </source>
</reference>
<dbReference type="RefSeq" id="WP_042210995.1">
    <property type="nucleotide sequence ID" value="NZ_CP009285.1"/>
</dbReference>
<evidence type="ECO:0000313" key="1">
    <source>
        <dbReference type="EMBL" id="AIQ56691.1"/>
    </source>
</evidence>